<organism evidence="14">
    <name type="scientific">Selaginella moellendorffii</name>
    <name type="common">Spikemoss</name>
    <dbReference type="NCBI Taxonomy" id="88036"/>
    <lineage>
        <taxon>Eukaryota</taxon>
        <taxon>Viridiplantae</taxon>
        <taxon>Streptophyta</taxon>
        <taxon>Embryophyta</taxon>
        <taxon>Tracheophyta</taxon>
        <taxon>Lycopodiopsida</taxon>
        <taxon>Selaginellales</taxon>
        <taxon>Selaginellaceae</taxon>
        <taxon>Selaginella</taxon>
    </lineage>
</organism>
<gene>
    <name evidence="13" type="ORF">SELMODRAFT_418663</name>
    <name evidence="12" type="ORF">SELMODRAFT_424039</name>
</gene>
<dbReference type="FunFam" id="3.30.70.330:FF:000103">
    <property type="entry name" value="Polyadenylate-binding protein RBP47B"/>
    <property type="match status" value="1"/>
</dbReference>
<evidence type="ECO:0000256" key="9">
    <source>
        <dbReference type="ARBA" id="ARBA00063471"/>
    </source>
</evidence>
<dbReference type="Gene3D" id="3.30.70.330">
    <property type="match status" value="3"/>
</dbReference>
<dbReference type="InterPro" id="IPR035979">
    <property type="entry name" value="RBD_domain_sf"/>
</dbReference>
<feature type="domain" description="RRM" evidence="11">
    <location>
        <begin position="226"/>
        <end position="298"/>
    </location>
</feature>
<dbReference type="GO" id="GO:0006397">
    <property type="term" value="P:mRNA processing"/>
    <property type="evidence" value="ECO:0007669"/>
    <property type="project" value="UniProtKB-KW"/>
</dbReference>
<evidence type="ECO:0000259" key="11">
    <source>
        <dbReference type="PROSITE" id="PS50102"/>
    </source>
</evidence>
<dbReference type="SUPFAM" id="SSF54928">
    <property type="entry name" value="RNA-binding domain, RBD"/>
    <property type="match status" value="3"/>
</dbReference>
<dbReference type="FunFam" id="3.30.70.330:FF:000405">
    <property type="entry name" value="polyadenylate-binding protein RBP45"/>
    <property type="match status" value="1"/>
</dbReference>
<dbReference type="STRING" id="88036.D8S6R7"/>
<feature type="domain" description="RRM" evidence="11">
    <location>
        <begin position="20"/>
        <end position="100"/>
    </location>
</feature>
<comment type="function">
    <text evidence="7">Heterogeneous nuclear ribonucleoprotein (hnRNP)-protein binding the poly(A) tail of mRNA and probably involved in some steps of pre-mRNA maturation.</text>
</comment>
<comment type="subcellular location">
    <subcellularLocation>
        <location evidence="2">Cytoplasmic granule</location>
    </subcellularLocation>
    <subcellularLocation>
        <location evidence="1">Nucleus</location>
    </subcellularLocation>
</comment>
<dbReference type="CDD" id="cd12346">
    <property type="entry name" value="RRM3_NGR1_NAM8_like"/>
    <property type="match status" value="1"/>
</dbReference>
<dbReference type="CDD" id="cd12345">
    <property type="entry name" value="RRM2_SECp43_like"/>
    <property type="match status" value="1"/>
</dbReference>
<evidence type="ECO:0000256" key="1">
    <source>
        <dbReference type="ARBA" id="ARBA00004123"/>
    </source>
</evidence>
<evidence type="ECO:0000256" key="7">
    <source>
        <dbReference type="ARBA" id="ARBA00057395"/>
    </source>
</evidence>
<dbReference type="SMART" id="SM00360">
    <property type="entry name" value="RRM"/>
    <property type="match status" value="3"/>
</dbReference>
<dbReference type="EMBL" id="GL377629">
    <property type="protein sequence ID" value="EFJ14193.1"/>
    <property type="molecule type" value="Genomic_DNA"/>
</dbReference>
<dbReference type="eggNOG" id="KOG0118">
    <property type="taxonomic scope" value="Eukaryota"/>
</dbReference>
<reference evidence="13 14" key="1">
    <citation type="journal article" date="2011" name="Science">
        <title>The Selaginella genome identifies genetic changes associated with the evolution of vascular plants.</title>
        <authorList>
            <person name="Banks J.A."/>
            <person name="Nishiyama T."/>
            <person name="Hasebe M."/>
            <person name="Bowman J.L."/>
            <person name="Gribskov M."/>
            <person name="dePamphilis C."/>
            <person name="Albert V.A."/>
            <person name="Aono N."/>
            <person name="Aoyama T."/>
            <person name="Ambrose B.A."/>
            <person name="Ashton N.W."/>
            <person name="Axtell M.J."/>
            <person name="Barker E."/>
            <person name="Barker M.S."/>
            <person name="Bennetzen J.L."/>
            <person name="Bonawitz N.D."/>
            <person name="Chapple C."/>
            <person name="Cheng C."/>
            <person name="Correa L.G."/>
            <person name="Dacre M."/>
            <person name="DeBarry J."/>
            <person name="Dreyer I."/>
            <person name="Elias M."/>
            <person name="Engstrom E.M."/>
            <person name="Estelle M."/>
            <person name="Feng L."/>
            <person name="Finet C."/>
            <person name="Floyd S.K."/>
            <person name="Frommer W.B."/>
            <person name="Fujita T."/>
            <person name="Gramzow L."/>
            <person name="Gutensohn M."/>
            <person name="Harholt J."/>
            <person name="Hattori M."/>
            <person name="Heyl A."/>
            <person name="Hirai T."/>
            <person name="Hiwatashi Y."/>
            <person name="Ishikawa M."/>
            <person name="Iwata M."/>
            <person name="Karol K.G."/>
            <person name="Koehler B."/>
            <person name="Kolukisaoglu U."/>
            <person name="Kubo M."/>
            <person name="Kurata T."/>
            <person name="Lalonde S."/>
            <person name="Li K."/>
            <person name="Li Y."/>
            <person name="Litt A."/>
            <person name="Lyons E."/>
            <person name="Manning G."/>
            <person name="Maruyama T."/>
            <person name="Michael T.P."/>
            <person name="Mikami K."/>
            <person name="Miyazaki S."/>
            <person name="Morinaga S."/>
            <person name="Murata T."/>
            <person name="Mueller-Roeber B."/>
            <person name="Nelson D.R."/>
            <person name="Obara M."/>
            <person name="Oguri Y."/>
            <person name="Olmstead R.G."/>
            <person name="Onodera N."/>
            <person name="Petersen B.L."/>
            <person name="Pils B."/>
            <person name="Prigge M."/>
            <person name="Rensing S.A."/>
            <person name="Riano-Pachon D.M."/>
            <person name="Roberts A.W."/>
            <person name="Sato Y."/>
            <person name="Scheller H.V."/>
            <person name="Schulz B."/>
            <person name="Schulz C."/>
            <person name="Shakirov E.V."/>
            <person name="Shibagaki N."/>
            <person name="Shinohara N."/>
            <person name="Shippen D.E."/>
            <person name="Soerensen I."/>
            <person name="Sotooka R."/>
            <person name="Sugimoto N."/>
            <person name="Sugita M."/>
            <person name="Sumikawa N."/>
            <person name="Tanurdzic M."/>
            <person name="Theissen G."/>
            <person name="Ulvskov P."/>
            <person name="Wakazuki S."/>
            <person name="Weng J.K."/>
            <person name="Willats W.W."/>
            <person name="Wipf D."/>
            <person name="Wolf P.G."/>
            <person name="Yang L."/>
            <person name="Zimmer A.D."/>
            <person name="Zhu Q."/>
            <person name="Mitros T."/>
            <person name="Hellsten U."/>
            <person name="Loque D."/>
            <person name="Otillar R."/>
            <person name="Salamov A."/>
            <person name="Schmutz J."/>
            <person name="Shapiro H."/>
            <person name="Lindquist E."/>
            <person name="Lucas S."/>
            <person name="Rokhsar D."/>
            <person name="Grigoriev I.V."/>
        </authorList>
    </citation>
    <scope>NUCLEOTIDE SEQUENCE [LARGE SCALE GENOMIC DNA]</scope>
</reference>
<dbReference type="HOGENOM" id="CLU_016304_2_1_1"/>
<evidence type="ECO:0000313" key="13">
    <source>
        <dbReference type="EMBL" id="EFJ19985.1"/>
    </source>
</evidence>
<feature type="domain" description="RRM" evidence="11">
    <location>
        <begin position="113"/>
        <end position="192"/>
    </location>
</feature>
<accession>D8S6R7</accession>
<dbReference type="GO" id="GO:0005829">
    <property type="term" value="C:cytosol"/>
    <property type="evidence" value="ECO:0000318"/>
    <property type="project" value="GO_Central"/>
</dbReference>
<dbReference type="EMBL" id="GL377604">
    <property type="protein sequence ID" value="EFJ19985.1"/>
    <property type="molecule type" value="Genomic_DNA"/>
</dbReference>
<dbReference type="CDD" id="cd12344">
    <property type="entry name" value="RRM1_SECp43_like"/>
    <property type="match status" value="1"/>
</dbReference>
<evidence type="ECO:0000256" key="2">
    <source>
        <dbReference type="ARBA" id="ARBA00004463"/>
    </source>
</evidence>
<dbReference type="GO" id="GO:0005634">
    <property type="term" value="C:nucleus"/>
    <property type="evidence" value="ECO:0007669"/>
    <property type="project" value="UniProtKB-SubCell"/>
</dbReference>
<evidence type="ECO:0000256" key="3">
    <source>
        <dbReference type="ARBA" id="ARBA00022664"/>
    </source>
</evidence>
<evidence type="ECO:0000256" key="4">
    <source>
        <dbReference type="ARBA" id="ARBA00022737"/>
    </source>
</evidence>
<name>D8S6R7_SELML</name>
<dbReference type="PANTHER" id="PTHR47640:SF10">
    <property type="entry name" value="TRNA SELENOCYSTEINE 1-ASSOCIATED PROTEIN 1-RELATED"/>
    <property type="match status" value="1"/>
</dbReference>
<dbReference type="InterPro" id="IPR000504">
    <property type="entry name" value="RRM_dom"/>
</dbReference>
<evidence type="ECO:0000256" key="6">
    <source>
        <dbReference type="ARBA" id="ARBA00023242"/>
    </source>
</evidence>
<keyword evidence="4" id="KW-0677">Repeat</keyword>
<evidence type="ECO:0000256" key="5">
    <source>
        <dbReference type="ARBA" id="ARBA00022884"/>
    </source>
</evidence>
<dbReference type="InterPro" id="IPR012677">
    <property type="entry name" value="Nucleotide-bd_a/b_plait_sf"/>
</dbReference>
<keyword evidence="14" id="KW-1185">Reference proteome</keyword>
<dbReference type="InterPro" id="IPR050825">
    <property type="entry name" value="RBM42_RBP45_47-like"/>
</dbReference>
<evidence type="ECO:0000313" key="14">
    <source>
        <dbReference type="Proteomes" id="UP000001514"/>
    </source>
</evidence>
<evidence type="ECO:0000256" key="10">
    <source>
        <dbReference type="PROSITE-ProRule" id="PRU00176"/>
    </source>
</evidence>
<keyword evidence="6" id="KW-0539">Nucleus</keyword>
<proteinExistence type="inferred from homology"/>
<dbReference type="Proteomes" id="UP000001514">
    <property type="component" value="Unassembled WGS sequence"/>
</dbReference>
<dbReference type="InParanoid" id="D8S6R7"/>
<dbReference type="KEGG" id="smo:SELMODRAFT_418663"/>
<dbReference type="FunFam" id="3.30.70.330:FF:000144">
    <property type="entry name" value="Polyadenylate-binding protein RBP47B"/>
    <property type="match status" value="1"/>
</dbReference>
<dbReference type="PANTHER" id="PTHR47640">
    <property type="entry name" value="TRNA SELENOCYSTEINE 1-ASSOCIATED PROTEIN 1-RELATED-RELATED"/>
    <property type="match status" value="1"/>
</dbReference>
<evidence type="ECO:0000256" key="8">
    <source>
        <dbReference type="ARBA" id="ARBA00061069"/>
    </source>
</evidence>
<dbReference type="Pfam" id="PF00076">
    <property type="entry name" value="RRM_1"/>
    <property type="match status" value="3"/>
</dbReference>
<dbReference type="AlphaFoldDB" id="D8S6R7"/>
<comment type="similarity">
    <text evidence="8">Belongs to the polyadenylate-binding RBP47 family.</text>
</comment>
<protein>
    <recommendedName>
        <fullName evidence="11">RRM domain-containing protein</fullName>
    </recommendedName>
</protein>
<dbReference type="PROSITE" id="PS50102">
    <property type="entry name" value="RRM"/>
    <property type="match status" value="3"/>
</dbReference>
<comment type="subunit">
    <text evidence="9">Interacts with the poly(A) tail of mRNA in nucleus.</text>
</comment>
<dbReference type="Gramene" id="EFJ19985">
    <property type="protein sequence ID" value="EFJ19985"/>
    <property type="gene ID" value="SELMODRAFT_418663"/>
</dbReference>
<dbReference type="Gramene" id="EFJ14193">
    <property type="protein sequence ID" value="EFJ14193"/>
    <property type="gene ID" value="SELMODRAFT_424039"/>
</dbReference>
<evidence type="ECO:0000313" key="12">
    <source>
        <dbReference type="EMBL" id="EFJ14193.1"/>
    </source>
</evidence>
<dbReference type="OMA" id="FTHRSCA"/>
<keyword evidence="3" id="KW-0507">mRNA processing</keyword>
<dbReference type="KEGG" id="smo:SELMODRAFT_424039"/>
<dbReference type="OrthoDB" id="446113at2759"/>
<keyword evidence="5 10" id="KW-0694">RNA-binding</keyword>
<dbReference type="GO" id="GO:0003729">
    <property type="term" value="F:mRNA binding"/>
    <property type="evidence" value="ECO:0000318"/>
    <property type="project" value="GO_Central"/>
</dbReference>
<sequence length="408" mass="45153">MHSPDASAQQWSQQPPIDMKTLWVGDLQYWMDESYLNSIFSSTGELVSAKIIRNKASGFPEGYGFVEFASHACAERVLTAFTGTQMPQTEQLFRLNWAYFGIGERRPEGGPENSIFVGDLAPDVTDYMLQETFRTRYPSVRGAKVVTDVATGRSKGYGFVRFADDSERVRAMSEMNGIYCSSRPMRINAATPKKALIPSAPAPQKVTTFATSPLQNVPNDNDPNNTTIFVGGLDPAVSEEELQKTFGEFGELVYVKIPPGKGCGFVQFTHRSCAEEALGKLHGTMIRQQAIRLSWGRTANKQYPAGWGGDPSQGYYGYGYDGYGYTQGQDSTYSYAGYQGYQGYGGYMQPGDPYAMYDPNNEVFDPLTPPDIDTLNAAYIVMHEPFLVGRHLSLPRSTDTSQPVLYSC</sequence>